<dbReference type="InterPro" id="IPR057157">
    <property type="entry name" value="DUF7835"/>
</dbReference>
<evidence type="ECO:0000259" key="1">
    <source>
        <dbReference type="Pfam" id="PF25205"/>
    </source>
</evidence>
<name>M0A2P9_NATA2</name>
<dbReference type="eggNOG" id="arCOG06371">
    <property type="taxonomic scope" value="Archaea"/>
</dbReference>
<sequence length="66" mass="7549">MATTDDSVNGMTEYCEECGLETLHEVSVQIRTESLKQENAQFSREPYRVSECQRCGNRSSQRMNNA</sequence>
<feature type="domain" description="DUF7835" evidence="1">
    <location>
        <begin position="1"/>
        <end position="66"/>
    </location>
</feature>
<organism evidence="2 3">
    <name type="scientific">Natrinema altunense (strain JCM 12890 / CGMCC 1.3731 / AJ2)</name>
    <dbReference type="NCBI Taxonomy" id="1227494"/>
    <lineage>
        <taxon>Archaea</taxon>
        <taxon>Methanobacteriati</taxon>
        <taxon>Methanobacteriota</taxon>
        <taxon>Stenosarchaea group</taxon>
        <taxon>Halobacteria</taxon>
        <taxon>Halobacteriales</taxon>
        <taxon>Natrialbaceae</taxon>
        <taxon>Natrinema</taxon>
    </lineage>
</organism>
<dbReference type="PATRIC" id="fig|1227494.3.peg.252"/>
<accession>M0A2P9</accession>
<proteinExistence type="predicted"/>
<protein>
    <recommendedName>
        <fullName evidence="1">DUF7835 domain-containing protein</fullName>
    </recommendedName>
</protein>
<dbReference type="EMBL" id="AOIK01000003">
    <property type="protein sequence ID" value="ELY91623.1"/>
    <property type="molecule type" value="Genomic_DNA"/>
</dbReference>
<dbReference type="RefSeq" id="WP_007107663.1">
    <property type="nucleotide sequence ID" value="NZ_AOIK01000003.1"/>
</dbReference>
<gene>
    <name evidence="2" type="ORF">C485_01305</name>
</gene>
<comment type="caution">
    <text evidence="2">The sequence shown here is derived from an EMBL/GenBank/DDBJ whole genome shotgun (WGS) entry which is preliminary data.</text>
</comment>
<reference evidence="2 3" key="1">
    <citation type="journal article" date="2014" name="PLoS Genet.">
        <title>Phylogenetically driven sequencing of extremely halophilic archaea reveals strategies for static and dynamic osmo-response.</title>
        <authorList>
            <person name="Becker E.A."/>
            <person name="Seitzer P.M."/>
            <person name="Tritt A."/>
            <person name="Larsen D."/>
            <person name="Krusor M."/>
            <person name="Yao A.I."/>
            <person name="Wu D."/>
            <person name="Madern D."/>
            <person name="Eisen J.A."/>
            <person name="Darling A.E."/>
            <person name="Facciotti M.T."/>
        </authorList>
    </citation>
    <scope>NUCLEOTIDE SEQUENCE [LARGE SCALE GENOMIC DNA]</scope>
    <source>
        <strain evidence="2 3">JCM 12890</strain>
    </source>
</reference>
<keyword evidence="3" id="KW-1185">Reference proteome</keyword>
<dbReference type="AlphaFoldDB" id="M0A2P9"/>
<dbReference type="Proteomes" id="UP000011511">
    <property type="component" value="Unassembled WGS sequence"/>
</dbReference>
<dbReference type="Pfam" id="PF25205">
    <property type="entry name" value="DUF7835"/>
    <property type="match status" value="1"/>
</dbReference>
<evidence type="ECO:0000313" key="3">
    <source>
        <dbReference type="Proteomes" id="UP000011511"/>
    </source>
</evidence>
<evidence type="ECO:0000313" key="2">
    <source>
        <dbReference type="EMBL" id="ELY91623.1"/>
    </source>
</evidence>